<dbReference type="Proteomes" id="UP000291116">
    <property type="component" value="Unassembled WGS sequence"/>
</dbReference>
<evidence type="ECO:0000313" key="2">
    <source>
        <dbReference type="EMBL" id="VEU44031.1"/>
    </source>
</evidence>
<keyword evidence="1" id="KW-0472">Membrane</keyword>
<evidence type="ECO:0000256" key="1">
    <source>
        <dbReference type="SAM" id="Phobius"/>
    </source>
</evidence>
<sequence>MFIRNCRVSSIDVSDIFRHLRRRLLRIFRSEVYTSCCLLSLSPAFTVRSKTPLLSFLRLDREEERPLLRLFLVSDGRERLRLPSRPAADLLLRRDLLLDLEDRRLDLERRDEPSSIFSLSEAFFVFLLFFFLLRERSRKKKPR</sequence>
<keyword evidence="1" id="KW-1133">Transmembrane helix</keyword>
<evidence type="ECO:0008006" key="4">
    <source>
        <dbReference type="Google" id="ProtNLM"/>
    </source>
</evidence>
<feature type="transmembrane region" description="Helical" evidence="1">
    <location>
        <begin position="27"/>
        <end position="47"/>
    </location>
</feature>
<dbReference type="EMBL" id="CAACVS010000603">
    <property type="protein sequence ID" value="VEU44031.1"/>
    <property type="molecule type" value="Genomic_DNA"/>
</dbReference>
<organism evidence="2 3">
    <name type="scientific">Pseudo-nitzschia multistriata</name>
    <dbReference type="NCBI Taxonomy" id="183589"/>
    <lineage>
        <taxon>Eukaryota</taxon>
        <taxon>Sar</taxon>
        <taxon>Stramenopiles</taxon>
        <taxon>Ochrophyta</taxon>
        <taxon>Bacillariophyta</taxon>
        <taxon>Bacillariophyceae</taxon>
        <taxon>Bacillariophycidae</taxon>
        <taxon>Bacillariales</taxon>
        <taxon>Bacillariaceae</taxon>
        <taxon>Pseudo-nitzschia</taxon>
    </lineage>
</organism>
<keyword evidence="3" id="KW-1185">Reference proteome</keyword>
<feature type="transmembrane region" description="Helical" evidence="1">
    <location>
        <begin position="115"/>
        <end position="133"/>
    </location>
</feature>
<gene>
    <name evidence="2" type="ORF">PSNMU_V1.4_AUG-EV-PASAV3_0109970</name>
</gene>
<dbReference type="AlphaFoldDB" id="A0A448ZPR2"/>
<keyword evidence="1" id="KW-0812">Transmembrane</keyword>
<proteinExistence type="predicted"/>
<accession>A0A448ZPR2</accession>
<name>A0A448ZPR2_9STRA</name>
<evidence type="ECO:0000313" key="3">
    <source>
        <dbReference type="Proteomes" id="UP000291116"/>
    </source>
</evidence>
<protein>
    <recommendedName>
        <fullName evidence="4">Transmembrane protein</fullName>
    </recommendedName>
</protein>
<reference evidence="2 3" key="1">
    <citation type="submission" date="2019-01" db="EMBL/GenBank/DDBJ databases">
        <authorList>
            <person name="Ferrante I. M."/>
        </authorList>
    </citation>
    <scope>NUCLEOTIDE SEQUENCE [LARGE SCALE GENOMIC DNA]</scope>
    <source>
        <strain evidence="2 3">B856</strain>
    </source>
</reference>